<keyword evidence="6" id="KW-0249">Electron transport</keyword>
<dbReference type="PANTHER" id="PTHR12219">
    <property type="entry name" value="NADH-UBIQUINONE OXIDOREDUCTASE"/>
    <property type="match status" value="1"/>
</dbReference>
<dbReference type="Pfam" id="PF04800">
    <property type="entry name" value="NDUS4"/>
    <property type="match status" value="1"/>
</dbReference>
<dbReference type="GO" id="GO:0022900">
    <property type="term" value="P:electron transport chain"/>
    <property type="evidence" value="ECO:0007669"/>
    <property type="project" value="InterPro"/>
</dbReference>
<keyword evidence="2" id="KW-0813">Transport</keyword>
<evidence type="ECO:0000256" key="7">
    <source>
        <dbReference type="ARBA" id="ARBA00023128"/>
    </source>
</evidence>
<dbReference type="InterPro" id="IPR038532">
    <property type="entry name" value="NDUFS4-like_sf"/>
</dbReference>
<evidence type="ECO:0000256" key="8">
    <source>
        <dbReference type="ARBA" id="ARBA00023136"/>
    </source>
</evidence>
<evidence type="ECO:0000256" key="6">
    <source>
        <dbReference type="ARBA" id="ARBA00022982"/>
    </source>
</evidence>
<keyword evidence="3" id="KW-0679">Respiratory chain</keyword>
<gene>
    <name evidence="9" type="ORF">MNBD_ALPHA05-1127</name>
</gene>
<name>A0A3B0TKG1_9ZZZZ</name>
<evidence type="ECO:0000256" key="3">
    <source>
        <dbReference type="ARBA" id="ARBA00022660"/>
    </source>
</evidence>
<organism evidence="9">
    <name type="scientific">hydrothermal vent metagenome</name>
    <dbReference type="NCBI Taxonomy" id="652676"/>
    <lineage>
        <taxon>unclassified sequences</taxon>
        <taxon>metagenomes</taxon>
        <taxon>ecological metagenomes</taxon>
    </lineage>
</organism>
<evidence type="ECO:0000313" key="9">
    <source>
        <dbReference type="EMBL" id="VAW07536.1"/>
    </source>
</evidence>
<keyword evidence="9" id="KW-0830">Ubiquinone</keyword>
<sequence>MFARIYRPSKTAMQSGKAHTKSWLLEFDAETARRLDPLMGWAGAEDMTASEVHLSFDSQDEAIAYAKNHAIPFRVEPDHSPIAAPKAYSDNFAFRRRKPWTH</sequence>
<dbReference type="PANTHER" id="PTHR12219:SF8">
    <property type="entry name" value="NADH DEHYDROGENASE [UBIQUINONE] IRON-SULFUR PROTEIN 4, MITOCHONDRIAL"/>
    <property type="match status" value="1"/>
</dbReference>
<evidence type="ECO:0000256" key="5">
    <source>
        <dbReference type="ARBA" id="ARBA00022946"/>
    </source>
</evidence>
<dbReference type="AlphaFoldDB" id="A0A3B0TKG1"/>
<keyword evidence="5" id="KW-0809">Transit peptide</keyword>
<dbReference type="InterPro" id="IPR006885">
    <property type="entry name" value="NADH_UbQ_FeS_4_mit-like"/>
</dbReference>
<comment type="subcellular location">
    <subcellularLocation>
        <location evidence="1">Mitochondrion inner membrane</location>
    </subcellularLocation>
</comment>
<protein>
    <submittedName>
        <fullName evidence="9">NADH-UBIQUINONE OXIDOREDUCTASE 18 KD SUBUNIT</fullName>
        <ecNumber evidence="9">1.6.5.3</ecNumber>
    </submittedName>
</protein>
<evidence type="ECO:0000256" key="1">
    <source>
        <dbReference type="ARBA" id="ARBA00004273"/>
    </source>
</evidence>
<evidence type="ECO:0000256" key="4">
    <source>
        <dbReference type="ARBA" id="ARBA00022792"/>
    </source>
</evidence>
<keyword evidence="9" id="KW-0560">Oxidoreductase</keyword>
<proteinExistence type="predicted"/>
<accession>A0A3B0TKG1</accession>
<dbReference type="EC" id="1.6.5.3" evidence="9"/>
<dbReference type="Gene3D" id="3.30.160.190">
    <property type="entry name" value="atu1810 like domain"/>
    <property type="match status" value="1"/>
</dbReference>
<dbReference type="GO" id="GO:0016491">
    <property type="term" value="F:oxidoreductase activity"/>
    <property type="evidence" value="ECO:0007669"/>
    <property type="project" value="UniProtKB-KW"/>
</dbReference>
<keyword evidence="4" id="KW-0999">Mitochondrion inner membrane</keyword>
<dbReference type="GO" id="GO:0005743">
    <property type="term" value="C:mitochondrial inner membrane"/>
    <property type="evidence" value="ECO:0007669"/>
    <property type="project" value="UniProtKB-SubCell"/>
</dbReference>
<evidence type="ECO:0000256" key="2">
    <source>
        <dbReference type="ARBA" id="ARBA00022448"/>
    </source>
</evidence>
<reference evidence="9" key="1">
    <citation type="submission" date="2018-06" db="EMBL/GenBank/DDBJ databases">
        <authorList>
            <person name="Zhirakovskaya E."/>
        </authorList>
    </citation>
    <scope>NUCLEOTIDE SEQUENCE</scope>
</reference>
<dbReference type="EMBL" id="UOEH01000588">
    <property type="protein sequence ID" value="VAW07536.1"/>
    <property type="molecule type" value="Genomic_DNA"/>
</dbReference>
<keyword evidence="7" id="KW-0496">Mitochondrion</keyword>
<keyword evidence="8" id="KW-0472">Membrane</keyword>